<gene>
    <name evidence="3" type="ORF">ORV05_25130</name>
</gene>
<reference evidence="3" key="1">
    <citation type="submission" date="2022-11" db="EMBL/GenBank/DDBJ databases">
        <authorList>
            <person name="Mo P."/>
        </authorList>
    </citation>
    <scope>NUCLEOTIDE SEQUENCE</scope>
    <source>
        <strain evidence="3">HUAS 11-8</strain>
    </source>
</reference>
<evidence type="ECO:0000256" key="1">
    <source>
        <dbReference type="SAM" id="SignalP"/>
    </source>
</evidence>
<protein>
    <submittedName>
        <fullName evidence="3">DUF4333 domain-containing protein</fullName>
    </submittedName>
</protein>
<keyword evidence="4" id="KW-1185">Reference proteome</keyword>
<dbReference type="Pfam" id="PF14230">
    <property type="entry name" value="DUF4333"/>
    <property type="match status" value="1"/>
</dbReference>
<evidence type="ECO:0000313" key="4">
    <source>
        <dbReference type="Proteomes" id="UP001163203"/>
    </source>
</evidence>
<feature type="chain" id="PRO_5047194653" evidence="1">
    <location>
        <begin position="24"/>
        <end position="107"/>
    </location>
</feature>
<feature type="domain" description="DUF4333" evidence="2">
    <location>
        <begin position="16"/>
        <end position="89"/>
    </location>
</feature>
<dbReference type="Proteomes" id="UP001163203">
    <property type="component" value="Chromosome"/>
</dbReference>
<dbReference type="PROSITE" id="PS51257">
    <property type="entry name" value="PROKAR_LIPOPROTEIN"/>
    <property type="match status" value="1"/>
</dbReference>
<dbReference type="RefSeq" id="WP_268754468.1">
    <property type="nucleotide sequence ID" value="NZ_CP113836.1"/>
</dbReference>
<feature type="signal peptide" evidence="1">
    <location>
        <begin position="1"/>
        <end position="23"/>
    </location>
</feature>
<accession>A0ABY7AW83</accession>
<dbReference type="EMBL" id="CP113836">
    <property type="protein sequence ID" value="WAL64241.1"/>
    <property type="molecule type" value="Genomic_DNA"/>
</dbReference>
<name>A0ABY7AW83_9PSEU</name>
<organism evidence="3 4">
    <name type="scientific">Amycolatopsis cynarae</name>
    <dbReference type="NCBI Taxonomy" id="2995223"/>
    <lineage>
        <taxon>Bacteria</taxon>
        <taxon>Bacillati</taxon>
        <taxon>Actinomycetota</taxon>
        <taxon>Actinomycetes</taxon>
        <taxon>Pseudonocardiales</taxon>
        <taxon>Pseudonocardiaceae</taxon>
        <taxon>Amycolatopsis</taxon>
    </lineage>
</organism>
<keyword evidence="1" id="KW-0732">Signal</keyword>
<evidence type="ECO:0000259" key="2">
    <source>
        <dbReference type="Pfam" id="PF14230"/>
    </source>
</evidence>
<evidence type="ECO:0000313" key="3">
    <source>
        <dbReference type="EMBL" id="WAL64241.1"/>
    </source>
</evidence>
<proteinExistence type="predicted"/>
<dbReference type="InterPro" id="IPR025637">
    <property type="entry name" value="DUF4333"/>
</dbReference>
<sequence>MTTRALSLIVVGAALALVTACSASVQGGGATISKTSLEQGIADALQKSVGQRPDAVECPGAIKAKAGETARCVLTAGSVRYGLTATVTSYENGKAHYQAQVDRQPMR</sequence>